<accession>A0A3M7SBJ9</accession>
<comment type="caution">
    <text evidence="1">The sequence shown here is derived from an EMBL/GenBank/DDBJ whole genome shotgun (WGS) entry which is preliminary data.</text>
</comment>
<dbReference type="Proteomes" id="UP000276133">
    <property type="component" value="Unassembled WGS sequence"/>
</dbReference>
<protein>
    <submittedName>
        <fullName evidence="1">Uncharacterized protein</fullName>
    </submittedName>
</protein>
<name>A0A3M7SBJ9_BRAPC</name>
<proteinExistence type="predicted"/>
<gene>
    <name evidence="1" type="ORF">BpHYR1_008418</name>
</gene>
<reference evidence="1 2" key="1">
    <citation type="journal article" date="2018" name="Sci. Rep.">
        <title>Genomic signatures of local adaptation to the degree of environmental predictability in rotifers.</title>
        <authorList>
            <person name="Franch-Gras L."/>
            <person name="Hahn C."/>
            <person name="Garcia-Roger E.M."/>
            <person name="Carmona M.J."/>
            <person name="Serra M."/>
            <person name="Gomez A."/>
        </authorList>
    </citation>
    <scope>NUCLEOTIDE SEQUENCE [LARGE SCALE GENOMIC DNA]</scope>
    <source>
        <strain evidence="1">HYR1</strain>
    </source>
</reference>
<evidence type="ECO:0000313" key="2">
    <source>
        <dbReference type="Proteomes" id="UP000276133"/>
    </source>
</evidence>
<dbReference type="AlphaFoldDB" id="A0A3M7SBJ9"/>
<sequence length="123" mass="14827">MYLIEHKFLNKNLRNRITQKKHLKKLLPVFTKKIEFKKFVQKQVQNKILKSIYCLIYLPKINQKFLKTDLKKNKLSRINSLKTFLNIDRKICKIYHLNIFKSCKTDLILMEQLTQMVSESAII</sequence>
<keyword evidence="2" id="KW-1185">Reference proteome</keyword>
<dbReference type="EMBL" id="REGN01001707">
    <property type="protein sequence ID" value="RNA33035.1"/>
    <property type="molecule type" value="Genomic_DNA"/>
</dbReference>
<evidence type="ECO:0000313" key="1">
    <source>
        <dbReference type="EMBL" id="RNA33035.1"/>
    </source>
</evidence>
<organism evidence="1 2">
    <name type="scientific">Brachionus plicatilis</name>
    <name type="common">Marine rotifer</name>
    <name type="synonym">Brachionus muelleri</name>
    <dbReference type="NCBI Taxonomy" id="10195"/>
    <lineage>
        <taxon>Eukaryota</taxon>
        <taxon>Metazoa</taxon>
        <taxon>Spiralia</taxon>
        <taxon>Gnathifera</taxon>
        <taxon>Rotifera</taxon>
        <taxon>Eurotatoria</taxon>
        <taxon>Monogononta</taxon>
        <taxon>Pseudotrocha</taxon>
        <taxon>Ploima</taxon>
        <taxon>Brachionidae</taxon>
        <taxon>Brachionus</taxon>
    </lineage>
</organism>